<dbReference type="AlphaFoldDB" id="A0A2S1LTB6"/>
<accession>A0A2S1LTB6</accession>
<dbReference type="Proteomes" id="UP000244677">
    <property type="component" value="Chromosome"/>
</dbReference>
<sequence length="226" mass="25384">MKTKNVVLGLAVIAMGFTSCKNETEMKAEKTVDSYEKYVDSVGKVAEVDAKANWAAVEAGYEARTAEAEAALENFKDKTKAQERLHASKAKYAELKAKYEAQVAAEQKAKAETTTAATGNGLRDTFFGGKLGEDMNFNWVNKDNILSVYQNFVDTFNKNKDSYSREDFDKIKTWYEALDAHKNKVEKEGLTSKDNLQIAKLKLEFAPKFKWERMTAKADENAKAKE</sequence>
<name>A0A2S1LTB6_9FLAO</name>
<evidence type="ECO:0000256" key="1">
    <source>
        <dbReference type="SAM" id="Coils"/>
    </source>
</evidence>
<proteinExistence type="predicted"/>
<reference evidence="2 3" key="1">
    <citation type="submission" date="2017-04" db="EMBL/GenBank/DDBJ databases">
        <title>Complete genome sequence of Flavobacterium kingsejong AJ004.</title>
        <authorList>
            <person name="Lee P.C."/>
        </authorList>
    </citation>
    <scope>NUCLEOTIDE SEQUENCE [LARGE SCALE GENOMIC DNA]</scope>
    <source>
        <strain evidence="2 3">AJ004</strain>
    </source>
</reference>
<feature type="coiled-coil region" evidence="1">
    <location>
        <begin position="78"/>
        <end position="112"/>
    </location>
</feature>
<organism evidence="2 3">
    <name type="scientific">Flavobacterium kingsejongi</name>
    <dbReference type="NCBI Taxonomy" id="1678728"/>
    <lineage>
        <taxon>Bacteria</taxon>
        <taxon>Pseudomonadati</taxon>
        <taxon>Bacteroidota</taxon>
        <taxon>Flavobacteriia</taxon>
        <taxon>Flavobacteriales</taxon>
        <taxon>Flavobacteriaceae</taxon>
        <taxon>Flavobacterium</taxon>
    </lineage>
</organism>
<dbReference type="PROSITE" id="PS51257">
    <property type="entry name" value="PROKAR_LIPOPROTEIN"/>
    <property type="match status" value="1"/>
</dbReference>
<protein>
    <recommendedName>
        <fullName evidence="4">Lipoprotein</fullName>
    </recommendedName>
</protein>
<keyword evidence="3" id="KW-1185">Reference proteome</keyword>
<dbReference type="KEGG" id="fki:FK004_17440"/>
<dbReference type="OrthoDB" id="1346349at2"/>
<evidence type="ECO:0008006" key="4">
    <source>
        <dbReference type="Google" id="ProtNLM"/>
    </source>
</evidence>
<keyword evidence="1" id="KW-0175">Coiled coil</keyword>
<dbReference type="RefSeq" id="WP_108738385.1">
    <property type="nucleotide sequence ID" value="NZ_CP020919.1"/>
</dbReference>
<gene>
    <name evidence="2" type="ORF">FK004_17440</name>
</gene>
<evidence type="ECO:0000313" key="2">
    <source>
        <dbReference type="EMBL" id="AWG26886.1"/>
    </source>
</evidence>
<dbReference type="EMBL" id="CP020919">
    <property type="protein sequence ID" value="AWG26886.1"/>
    <property type="molecule type" value="Genomic_DNA"/>
</dbReference>
<evidence type="ECO:0000313" key="3">
    <source>
        <dbReference type="Proteomes" id="UP000244677"/>
    </source>
</evidence>